<dbReference type="InterPro" id="IPR020802">
    <property type="entry name" value="TesA-like"/>
</dbReference>
<dbReference type="SMART" id="SM00824">
    <property type="entry name" value="PKS_TE"/>
    <property type="match status" value="1"/>
</dbReference>
<proteinExistence type="inferred from homology"/>
<dbReference type="InterPro" id="IPR001031">
    <property type="entry name" value="Thioesterase"/>
</dbReference>
<organism evidence="4 5">
    <name type="scientific">Streptomyces hyderabadensis</name>
    <dbReference type="NCBI Taxonomy" id="598549"/>
    <lineage>
        <taxon>Bacteria</taxon>
        <taxon>Bacillati</taxon>
        <taxon>Actinomycetota</taxon>
        <taxon>Actinomycetes</taxon>
        <taxon>Kitasatosporales</taxon>
        <taxon>Streptomycetaceae</taxon>
        <taxon>Streptomyces</taxon>
    </lineage>
</organism>
<keyword evidence="5" id="KW-1185">Reference proteome</keyword>
<dbReference type="PANTHER" id="PTHR11487">
    <property type="entry name" value="THIOESTERASE"/>
    <property type="match status" value="1"/>
</dbReference>
<feature type="domain" description="Thioesterase TesA-like" evidence="3">
    <location>
        <begin position="30"/>
        <end position="250"/>
    </location>
</feature>
<sequence length="256" mass="28177">MAAVNQTARVGTDTWVRRFEPRPEADIRLFCLPHAGGSAPFFYPFSQQLPRGVEVLAVQYPGRQDRRGEPFAPDLHTLADDIAESVQPWTDLPFALFGHSMGAVLAFEVALRLEARGAEPRLLFASGHRAPSRPRSEAFDVDDDRQLIADLRQAGTDPQLLGDPEVLATILPVLRGDYRASLSYRYREGQRVRCPVVALAGTDDPHVDVDEAAAWARHTTADFGMEVFRGDHFFVNAQRAAVLDVVGSRLGLGGAF</sequence>
<name>A0ABP9HGR8_9ACTN</name>
<evidence type="ECO:0000256" key="2">
    <source>
        <dbReference type="ARBA" id="ARBA00022801"/>
    </source>
</evidence>
<dbReference type="Pfam" id="PF00975">
    <property type="entry name" value="Thioesterase"/>
    <property type="match status" value="1"/>
</dbReference>
<dbReference type="InterPro" id="IPR012223">
    <property type="entry name" value="TEII"/>
</dbReference>
<dbReference type="InterPro" id="IPR029058">
    <property type="entry name" value="AB_hydrolase_fold"/>
</dbReference>
<evidence type="ECO:0000256" key="1">
    <source>
        <dbReference type="ARBA" id="ARBA00007169"/>
    </source>
</evidence>
<dbReference type="SUPFAM" id="SSF53474">
    <property type="entry name" value="alpha/beta-Hydrolases"/>
    <property type="match status" value="1"/>
</dbReference>
<evidence type="ECO:0000259" key="3">
    <source>
        <dbReference type="SMART" id="SM00824"/>
    </source>
</evidence>
<keyword evidence="2 4" id="KW-0378">Hydrolase</keyword>
<gene>
    <name evidence="4" type="ORF">GCM10023257_02900</name>
</gene>
<evidence type="ECO:0000313" key="4">
    <source>
        <dbReference type="EMBL" id="GAA4970387.1"/>
    </source>
</evidence>
<evidence type="ECO:0000313" key="5">
    <source>
        <dbReference type="Proteomes" id="UP001500610"/>
    </source>
</evidence>
<dbReference type="Gene3D" id="3.40.50.1820">
    <property type="entry name" value="alpha/beta hydrolase"/>
    <property type="match status" value="1"/>
</dbReference>
<dbReference type="GO" id="GO:0016787">
    <property type="term" value="F:hydrolase activity"/>
    <property type="evidence" value="ECO:0007669"/>
    <property type="project" value="UniProtKB-KW"/>
</dbReference>
<dbReference type="EMBL" id="BAABIV010000001">
    <property type="protein sequence ID" value="GAA4970387.1"/>
    <property type="molecule type" value="Genomic_DNA"/>
</dbReference>
<comment type="caution">
    <text evidence="4">The sequence shown here is derived from an EMBL/GenBank/DDBJ whole genome shotgun (WGS) entry which is preliminary data.</text>
</comment>
<dbReference type="Proteomes" id="UP001500610">
    <property type="component" value="Unassembled WGS sequence"/>
</dbReference>
<reference evidence="5" key="1">
    <citation type="journal article" date="2019" name="Int. J. Syst. Evol. Microbiol.">
        <title>The Global Catalogue of Microorganisms (GCM) 10K type strain sequencing project: providing services to taxonomists for standard genome sequencing and annotation.</title>
        <authorList>
            <consortium name="The Broad Institute Genomics Platform"/>
            <consortium name="The Broad Institute Genome Sequencing Center for Infectious Disease"/>
            <person name="Wu L."/>
            <person name="Ma J."/>
        </authorList>
    </citation>
    <scope>NUCLEOTIDE SEQUENCE [LARGE SCALE GENOMIC DNA]</scope>
    <source>
        <strain evidence="5">JCM 17657</strain>
    </source>
</reference>
<dbReference type="PANTHER" id="PTHR11487:SF0">
    <property type="entry name" value="S-ACYL FATTY ACID SYNTHASE THIOESTERASE, MEDIUM CHAIN"/>
    <property type="match status" value="1"/>
</dbReference>
<protein>
    <submittedName>
        <fullName evidence="4">Alpha/beta fold hydrolase</fullName>
    </submittedName>
</protein>
<accession>A0ABP9HGR8</accession>
<comment type="similarity">
    <text evidence="1">Belongs to the thioesterase family.</text>
</comment>